<gene>
    <name evidence="3" type="ORF">Hs30E_03980</name>
</gene>
<accession>A0A6A0BDF0</accession>
<comment type="caution">
    <text evidence="3">The sequence shown here is derived from an EMBL/GenBank/DDBJ whole genome shotgun (WGS) entry which is preliminary data.</text>
</comment>
<dbReference type="InterPro" id="IPR046350">
    <property type="entry name" value="Cystatin_sf"/>
</dbReference>
<reference evidence="3 4" key="1">
    <citation type="submission" date="2020-02" db="EMBL/GenBank/DDBJ databases">
        <title>Draft genome sequence of Lactococcus sp. Hs30E4-3.</title>
        <authorList>
            <person name="Noda S."/>
            <person name="Yuki M."/>
            <person name="Ohkuma M."/>
        </authorList>
    </citation>
    <scope>NUCLEOTIDE SEQUENCE [LARGE SCALE GENOMIC DNA]</scope>
    <source>
        <strain evidence="3 4">Hs30E4-3</strain>
    </source>
</reference>
<feature type="domain" description="Cell wall elongation regulator TseB-like" evidence="2">
    <location>
        <begin position="40"/>
        <end position="83"/>
    </location>
</feature>
<dbReference type="AlphaFoldDB" id="A0A6A0BDF0"/>
<dbReference type="InterPro" id="IPR041401">
    <property type="entry name" value="TseB-like_dom"/>
</dbReference>
<protein>
    <recommendedName>
        <fullName evidence="2">Cell wall elongation regulator TseB-like domain-containing protein</fullName>
    </recommendedName>
</protein>
<dbReference type="Pfam" id="PF17881">
    <property type="entry name" value="TseB"/>
    <property type="match status" value="1"/>
</dbReference>
<dbReference type="SUPFAM" id="SSF54403">
    <property type="entry name" value="Cystatin/monellin"/>
    <property type="match status" value="1"/>
</dbReference>
<proteinExistence type="predicted"/>
<sequence>MTKTSQIWIGTFMIILAFLVGVIIFFAQATSPYTQAKADAIRLAKEKTSVKTVTNFSITTTKTSTCSLIGVDADNQIVGVLIPAEGGEIITVKLSDNKSNLTEKTAKLTLYKGKVVWQTAELALFDFETGKEIKQ</sequence>
<evidence type="ECO:0000256" key="1">
    <source>
        <dbReference type="SAM" id="Phobius"/>
    </source>
</evidence>
<organism evidence="3 4">
    <name type="scientific">Pseudolactococcus hodotermopsidis</name>
    <dbReference type="NCBI Taxonomy" id="2709157"/>
    <lineage>
        <taxon>Bacteria</taxon>
        <taxon>Bacillati</taxon>
        <taxon>Bacillota</taxon>
        <taxon>Bacilli</taxon>
        <taxon>Lactobacillales</taxon>
        <taxon>Streptococcaceae</taxon>
        <taxon>Pseudolactococcus</taxon>
    </lineage>
</organism>
<dbReference type="Gene3D" id="3.10.450.40">
    <property type="match status" value="1"/>
</dbReference>
<evidence type="ECO:0000313" key="3">
    <source>
        <dbReference type="EMBL" id="GFH41847.1"/>
    </source>
</evidence>
<keyword evidence="4" id="KW-1185">Reference proteome</keyword>
<dbReference type="EMBL" id="BLLI01000006">
    <property type="protein sequence ID" value="GFH41847.1"/>
    <property type="molecule type" value="Genomic_DNA"/>
</dbReference>
<dbReference type="Proteomes" id="UP000480303">
    <property type="component" value="Unassembled WGS sequence"/>
</dbReference>
<name>A0A6A0BDF0_9LACT</name>
<keyword evidence="1" id="KW-0812">Transmembrane</keyword>
<evidence type="ECO:0000313" key="4">
    <source>
        <dbReference type="Proteomes" id="UP000480303"/>
    </source>
</evidence>
<keyword evidence="1" id="KW-1133">Transmembrane helix</keyword>
<keyword evidence="1" id="KW-0472">Membrane</keyword>
<evidence type="ECO:0000259" key="2">
    <source>
        <dbReference type="Pfam" id="PF17881"/>
    </source>
</evidence>
<feature type="transmembrane region" description="Helical" evidence="1">
    <location>
        <begin position="6"/>
        <end position="27"/>
    </location>
</feature>